<dbReference type="InterPro" id="IPR011993">
    <property type="entry name" value="PH-like_dom_sf"/>
</dbReference>
<dbReference type="AlphaFoldDB" id="A0A9C7UT52"/>
<feature type="domain" description="DH" evidence="1">
    <location>
        <begin position="148"/>
        <end position="341"/>
    </location>
</feature>
<sequence>METKLCMFVTGYHSEFVICSIRHILQSNYNKDLVTEFPTQCQQTEYILQVFLWQTGDSFQLSLSKVSFVFQKFGIYDPCIVFNTTKSSTDITRYLLRVSSFNGVEEEMCPFLYFKPIQECDYNNGNDIYEFYKCLLKSQALCLSIPMRSIMALEELVRTEETYVKDLNTLINVFILPYEEAIRVKILPVSSLPDLLQSLFQDLIELLHLHVGFLQALYSYILEGGLSKQYIGALLTNQLCQALRQPYIDYISNYDIRNKQLCYLRHKYAVVDDFIRRCESSSKCEGFFLSSFLIKPVQRVTKYDLLLAEIENGYSCLSQQIFHIKQARSAIRDLLSTVEERITPNVNFAMRDVLFKENGTTVSLQVPGRLLLMEGWLTYQERPKMECRTYYFFLFSDILLCCHDTRNKTISRAISKIAKTKETYKIVWQEEIHSSIYIQTLECATPHEDSIWFQVCFDNTNRKRFCTTHAAFPEWQKAFKEASQFHQKEWDNVLKESSKINILYNSCGVKSHPCR</sequence>
<evidence type="ECO:0000259" key="1">
    <source>
        <dbReference type="PROSITE" id="PS50010"/>
    </source>
</evidence>
<reference evidence="2" key="1">
    <citation type="journal article" date="2022" name="Proc. Natl. Acad. Sci. U.S.A.">
        <title>Life cycle and functional genomics of the unicellular red alga Galdieria for elucidating algal and plant evolution and industrial use.</title>
        <authorList>
            <person name="Hirooka S."/>
            <person name="Itabashi T."/>
            <person name="Ichinose T.M."/>
            <person name="Onuma R."/>
            <person name="Fujiwara T."/>
            <person name="Yamashita S."/>
            <person name="Jong L.W."/>
            <person name="Tomita R."/>
            <person name="Iwane A.H."/>
            <person name="Miyagishima S.Y."/>
        </authorList>
    </citation>
    <scope>NUCLEOTIDE SEQUENCE</scope>
    <source>
        <strain evidence="2">NBRC 102759</strain>
    </source>
</reference>
<dbReference type="PROSITE" id="PS50010">
    <property type="entry name" value="DH_2"/>
    <property type="match status" value="1"/>
</dbReference>
<dbReference type="PANTHER" id="PTHR12673:SF159">
    <property type="entry name" value="LD03170P"/>
    <property type="match status" value="1"/>
</dbReference>
<evidence type="ECO:0000313" key="2">
    <source>
        <dbReference type="EMBL" id="GJQ14726.1"/>
    </source>
</evidence>
<dbReference type="InterPro" id="IPR000219">
    <property type="entry name" value="DH_dom"/>
</dbReference>
<dbReference type="Gene3D" id="1.20.900.10">
    <property type="entry name" value="Dbl homology (DH) domain"/>
    <property type="match status" value="1"/>
</dbReference>
<dbReference type="Gene3D" id="2.30.29.30">
    <property type="entry name" value="Pleckstrin-homology domain (PH domain)/Phosphotyrosine-binding domain (PTB)"/>
    <property type="match status" value="1"/>
</dbReference>
<dbReference type="PANTHER" id="PTHR12673">
    <property type="entry name" value="FACIOGENITAL DYSPLASIA PROTEIN"/>
    <property type="match status" value="1"/>
</dbReference>
<name>A0A9C7UT52_9RHOD</name>
<dbReference type="EMBL" id="BQMJ01000059">
    <property type="protein sequence ID" value="GJQ14726.1"/>
    <property type="molecule type" value="Genomic_DNA"/>
</dbReference>
<reference evidence="2" key="2">
    <citation type="submission" date="2022-01" db="EMBL/GenBank/DDBJ databases">
        <authorList>
            <person name="Hirooka S."/>
            <person name="Miyagishima S.Y."/>
        </authorList>
    </citation>
    <scope>NUCLEOTIDE SEQUENCE</scope>
    <source>
        <strain evidence="2">NBRC 102759</strain>
    </source>
</reference>
<organism evidence="2 3">
    <name type="scientific">Galdieria partita</name>
    <dbReference type="NCBI Taxonomy" id="83374"/>
    <lineage>
        <taxon>Eukaryota</taxon>
        <taxon>Rhodophyta</taxon>
        <taxon>Bangiophyceae</taxon>
        <taxon>Galdieriales</taxon>
        <taxon>Galdieriaceae</taxon>
        <taxon>Galdieria</taxon>
    </lineage>
</organism>
<dbReference type="SMART" id="SM00325">
    <property type="entry name" value="RhoGEF"/>
    <property type="match status" value="1"/>
</dbReference>
<dbReference type="InterPro" id="IPR035899">
    <property type="entry name" value="DBL_dom_sf"/>
</dbReference>
<dbReference type="InterPro" id="IPR051092">
    <property type="entry name" value="FYVE_RhoGEF_PH"/>
</dbReference>
<proteinExistence type="predicted"/>
<dbReference type="Proteomes" id="UP001061958">
    <property type="component" value="Unassembled WGS sequence"/>
</dbReference>
<dbReference type="SUPFAM" id="SSF48065">
    <property type="entry name" value="DBL homology domain (DH-domain)"/>
    <property type="match status" value="1"/>
</dbReference>
<gene>
    <name evidence="2" type="ORF">GpartN1_g6517.t1</name>
</gene>
<comment type="caution">
    <text evidence="2">The sequence shown here is derived from an EMBL/GenBank/DDBJ whole genome shotgun (WGS) entry which is preliminary data.</text>
</comment>
<dbReference type="GO" id="GO:0005737">
    <property type="term" value="C:cytoplasm"/>
    <property type="evidence" value="ECO:0007669"/>
    <property type="project" value="TreeGrafter"/>
</dbReference>
<dbReference type="Pfam" id="PF00621">
    <property type="entry name" value="RhoGEF"/>
    <property type="match status" value="1"/>
</dbReference>
<dbReference type="SUPFAM" id="SSF50729">
    <property type="entry name" value="PH domain-like"/>
    <property type="match status" value="1"/>
</dbReference>
<dbReference type="CDD" id="cd00160">
    <property type="entry name" value="RhoGEF"/>
    <property type="match status" value="1"/>
</dbReference>
<dbReference type="OrthoDB" id="207120at2759"/>
<accession>A0A9C7UT52</accession>
<dbReference type="GO" id="GO:0005085">
    <property type="term" value="F:guanyl-nucleotide exchange factor activity"/>
    <property type="evidence" value="ECO:0007669"/>
    <property type="project" value="InterPro"/>
</dbReference>
<keyword evidence="3" id="KW-1185">Reference proteome</keyword>
<protein>
    <recommendedName>
        <fullName evidence="1">DH domain-containing protein</fullName>
    </recommendedName>
</protein>
<evidence type="ECO:0000313" key="3">
    <source>
        <dbReference type="Proteomes" id="UP001061958"/>
    </source>
</evidence>